<dbReference type="InterPro" id="IPR043100">
    <property type="entry name" value="CypI_dom_II"/>
</dbReference>
<dbReference type="Gene3D" id="3.40.190.180">
    <property type="entry name" value="Cypl, domain I"/>
    <property type="match status" value="1"/>
</dbReference>
<organism evidence="2 3">
    <name type="scientific">Mycoplasmopsis maculosa</name>
    <dbReference type="NCBI Taxonomy" id="114885"/>
    <lineage>
        <taxon>Bacteria</taxon>
        <taxon>Bacillati</taxon>
        <taxon>Mycoplasmatota</taxon>
        <taxon>Mycoplasmoidales</taxon>
        <taxon>Metamycoplasmataceae</taxon>
        <taxon>Mycoplasmopsis</taxon>
    </lineage>
</organism>
<dbReference type="RefSeq" id="WP_129645998.1">
    <property type="nucleotide sequence ID" value="NZ_LR215037.1"/>
</dbReference>
<dbReference type="InterPro" id="IPR043099">
    <property type="entry name" value="CypI_dom_I"/>
</dbReference>
<dbReference type="NCBIfam" id="NF045838">
    <property type="entry name" value="MG289_thiam_LP"/>
    <property type="match status" value="1"/>
</dbReference>
<dbReference type="Pfam" id="PF06646">
    <property type="entry name" value="CypI"/>
    <property type="match status" value="1"/>
</dbReference>
<evidence type="ECO:0000256" key="1">
    <source>
        <dbReference type="SAM" id="SignalP"/>
    </source>
</evidence>
<protein>
    <submittedName>
        <fullName evidence="2">High affinity transport system protein p37</fullName>
    </submittedName>
</protein>
<keyword evidence="3" id="KW-1185">Reference proteome</keyword>
<gene>
    <name evidence="2" type="ORF">NCTC10168_00053</name>
</gene>
<proteinExistence type="predicted"/>
<reference evidence="2 3" key="1">
    <citation type="submission" date="2019-01" db="EMBL/GenBank/DDBJ databases">
        <authorList>
            <consortium name="Pathogen Informatics"/>
        </authorList>
    </citation>
    <scope>NUCLEOTIDE SEQUENCE [LARGE SCALE GENOMIC DNA]</scope>
    <source>
        <strain evidence="2 3">NCTC10168</strain>
    </source>
</reference>
<dbReference type="Gene3D" id="3.40.190.190">
    <property type="entry name" value="CypI, domain 2"/>
    <property type="match status" value="1"/>
</dbReference>
<dbReference type="KEGG" id="mmau:NCTC10168_00053"/>
<keyword evidence="1" id="KW-0732">Signal</keyword>
<feature type="chain" id="PRO_5019101037" evidence="1">
    <location>
        <begin position="24"/>
        <end position="384"/>
    </location>
</feature>
<dbReference type="InterPro" id="IPR010592">
    <property type="entry name" value="CypI"/>
</dbReference>
<name>A0A449B3G6_9BACT</name>
<dbReference type="AlphaFoldDB" id="A0A449B3G6"/>
<feature type="signal peptide" evidence="1">
    <location>
        <begin position="1"/>
        <end position="23"/>
    </location>
</feature>
<evidence type="ECO:0000313" key="2">
    <source>
        <dbReference type="EMBL" id="VEU75144.1"/>
    </source>
</evidence>
<dbReference type="OrthoDB" id="401239at2"/>
<dbReference type="EMBL" id="LR215037">
    <property type="protein sequence ID" value="VEU75144.1"/>
    <property type="molecule type" value="Genomic_DNA"/>
</dbReference>
<evidence type="ECO:0000313" key="3">
    <source>
        <dbReference type="Proteomes" id="UP000290243"/>
    </source>
</evidence>
<accession>A0A449B3G6</accession>
<sequence>MKKNFIFNTTSTMMMLTTTSFIAASCSTLKDEKKQQSITLYFGNSESDKTEIKKLEEFLNSELIKNNYSNITVKIENTPDKDSVLIDNILKNNNNAIGFLSVGDYFLRYEELKLSSKLFLRTLTRAFKHVNENNEYAFKQAELQNNIFNGLASEENINNGSYERWNNDLLFKNYIYENVYSEPNDYVDSQRGQIWLYGDEATRNAIKEAWKNKDFNKFMSFGIIHGSKDSSSKWILPKHLLKTHFEEAFKNKQLDQYLIDNSDKFADQKAYKITDFEKSNNTFHIAFDNEAPYAYTKNTKKRYIPKDNNKFEIFVVTESVPYNLGVASNTISNEVLNVIQNSFLQLSNIKGNNNIGDSLGFNAYKKTIENEDNIIIEKMKKLGY</sequence>
<dbReference type="Proteomes" id="UP000290243">
    <property type="component" value="Chromosome"/>
</dbReference>
<dbReference type="PROSITE" id="PS51257">
    <property type="entry name" value="PROKAR_LIPOPROTEIN"/>
    <property type="match status" value="1"/>
</dbReference>